<dbReference type="WBParaSite" id="BXY_0726000.1">
    <property type="protein sequence ID" value="BXY_0726000.1"/>
    <property type="gene ID" value="BXY_0726000"/>
</dbReference>
<sequence length="291" mass="33585">MQFNSWEAGKNVNDGPIKMAKHIILNDADIVTMQEVATEEMAKEIHGALGAEWKMFYPYPSKVVTFSKHEIYNVSHTKLFCGHGVKIFVDEVNPIIVFNLQFDQAVFTAREIASNGFDEDLVELFEKNKKKPHSRYQNLKELLADEFLEESLHKVNVAPIIVAGDFHTPSHLDWIEATRKSHYNVVYEWPITSILSQQTALIDSYRFLHPNPLTDPGNTWSTVEKFIDGSDGEIQEPQERIDYIFYRGRHLTPIESYTYPKKFEGELLPYVQDNDWPSDHYAVVTTFQLAV</sequence>
<evidence type="ECO:0000313" key="4">
    <source>
        <dbReference type="Proteomes" id="UP000095284"/>
    </source>
</evidence>
<name>A0A1I7S2N0_BURXY</name>
<dbReference type="Gene3D" id="3.60.10.10">
    <property type="entry name" value="Endonuclease/exonuclease/phosphatase"/>
    <property type="match status" value="1"/>
</dbReference>
<dbReference type="OrthoDB" id="276515at2759"/>
<dbReference type="Proteomes" id="UP000582659">
    <property type="component" value="Unassembled WGS sequence"/>
</dbReference>
<evidence type="ECO:0000313" key="6">
    <source>
        <dbReference type="WBParaSite" id="BXY_0726000.1"/>
    </source>
</evidence>
<dbReference type="AlphaFoldDB" id="A0A1I7S2N0"/>
<keyword evidence="5" id="KW-1185">Reference proteome</keyword>
<dbReference type="Proteomes" id="UP000095284">
    <property type="component" value="Unplaced"/>
</dbReference>
<dbReference type="InterPro" id="IPR005135">
    <property type="entry name" value="Endo/exonuclease/phosphatase"/>
</dbReference>
<dbReference type="PANTHER" id="PTHR41349:SF1">
    <property type="entry name" value="PROTEIN CBG08683"/>
    <property type="match status" value="1"/>
</dbReference>
<gene>
    <name evidence="2" type="ORF">BXYJ_LOCUS11137</name>
</gene>
<protein>
    <submittedName>
        <fullName evidence="2">(pine wood nematode) hypothetical protein</fullName>
    </submittedName>
    <submittedName>
        <fullName evidence="6">Endo/exonuclease/phosphatase domain-containing protein</fullName>
    </submittedName>
</protein>
<dbReference type="EMBL" id="CAJFCV020000005">
    <property type="protein sequence ID" value="CAG9121809.1"/>
    <property type="molecule type" value="Genomic_DNA"/>
</dbReference>
<feature type="domain" description="Endonuclease/exonuclease/phosphatase" evidence="1">
    <location>
        <begin position="15"/>
        <end position="280"/>
    </location>
</feature>
<evidence type="ECO:0000313" key="2">
    <source>
        <dbReference type="EMBL" id="CAD5230750.1"/>
    </source>
</evidence>
<reference evidence="6" key="1">
    <citation type="submission" date="2016-11" db="UniProtKB">
        <authorList>
            <consortium name="WormBaseParasite"/>
        </authorList>
    </citation>
    <scope>IDENTIFICATION</scope>
</reference>
<evidence type="ECO:0000259" key="1">
    <source>
        <dbReference type="Pfam" id="PF03372"/>
    </source>
</evidence>
<dbReference type="SUPFAM" id="SSF56219">
    <property type="entry name" value="DNase I-like"/>
    <property type="match status" value="1"/>
</dbReference>
<dbReference type="eggNOG" id="ENOG502RYZR">
    <property type="taxonomic scope" value="Eukaryota"/>
</dbReference>
<dbReference type="GO" id="GO:0003824">
    <property type="term" value="F:catalytic activity"/>
    <property type="evidence" value="ECO:0007669"/>
    <property type="project" value="InterPro"/>
</dbReference>
<evidence type="ECO:0000313" key="5">
    <source>
        <dbReference type="Proteomes" id="UP000659654"/>
    </source>
</evidence>
<proteinExistence type="predicted"/>
<dbReference type="EMBL" id="CAJFDI010000005">
    <property type="protein sequence ID" value="CAD5230750.1"/>
    <property type="molecule type" value="Genomic_DNA"/>
</dbReference>
<accession>A0A1I7S2N0</accession>
<dbReference type="InterPro" id="IPR036691">
    <property type="entry name" value="Endo/exonu/phosph_ase_sf"/>
</dbReference>
<dbReference type="PANTHER" id="PTHR41349">
    <property type="match status" value="1"/>
</dbReference>
<dbReference type="Proteomes" id="UP000659654">
    <property type="component" value="Unassembled WGS sequence"/>
</dbReference>
<organism evidence="4 6">
    <name type="scientific">Bursaphelenchus xylophilus</name>
    <name type="common">Pinewood nematode worm</name>
    <name type="synonym">Aphelenchoides xylophilus</name>
    <dbReference type="NCBI Taxonomy" id="6326"/>
    <lineage>
        <taxon>Eukaryota</taxon>
        <taxon>Metazoa</taxon>
        <taxon>Ecdysozoa</taxon>
        <taxon>Nematoda</taxon>
        <taxon>Chromadorea</taxon>
        <taxon>Rhabditida</taxon>
        <taxon>Tylenchina</taxon>
        <taxon>Tylenchomorpha</taxon>
        <taxon>Aphelenchoidea</taxon>
        <taxon>Aphelenchoididae</taxon>
        <taxon>Bursaphelenchus</taxon>
    </lineage>
</organism>
<evidence type="ECO:0000313" key="3">
    <source>
        <dbReference type="EMBL" id="CAG9121809.1"/>
    </source>
</evidence>
<reference evidence="3" key="2">
    <citation type="submission" date="2020-08" db="EMBL/GenBank/DDBJ databases">
        <authorList>
            <person name="Kikuchi T."/>
        </authorList>
    </citation>
    <scope>NUCLEOTIDE SEQUENCE</scope>
    <source>
        <strain evidence="2">Ka4C1</strain>
    </source>
</reference>
<dbReference type="Pfam" id="PF03372">
    <property type="entry name" value="Exo_endo_phos"/>
    <property type="match status" value="1"/>
</dbReference>